<gene>
    <name evidence="3" type="ORF">ACFO4N_14905</name>
</gene>
<keyword evidence="1" id="KW-0472">Membrane</keyword>
<reference evidence="4" key="1">
    <citation type="journal article" date="2019" name="Int. J. Syst. Evol. Microbiol.">
        <title>The Global Catalogue of Microorganisms (GCM) 10K type strain sequencing project: providing services to taxonomists for standard genome sequencing and annotation.</title>
        <authorList>
            <consortium name="The Broad Institute Genomics Platform"/>
            <consortium name="The Broad Institute Genome Sequencing Center for Infectious Disease"/>
            <person name="Wu L."/>
            <person name="Ma J."/>
        </authorList>
    </citation>
    <scope>NUCLEOTIDE SEQUENCE [LARGE SCALE GENOMIC DNA]</scope>
    <source>
        <strain evidence="4">CGMCC 1.16306</strain>
    </source>
</reference>
<evidence type="ECO:0000313" key="4">
    <source>
        <dbReference type="Proteomes" id="UP001596022"/>
    </source>
</evidence>
<accession>A0ABV9GTM3</accession>
<sequence length="103" mass="10554">MNDYQPPSGPPNPQANQTNGNTVAALVLGILGIVIPYIGVIIGIIAIVIGKKAMNLVKQTGEGGYGMALAGFICGIVGVCLWGLIDIIVIFFIGIVAASAPYL</sequence>
<feature type="transmembrane region" description="Helical" evidence="1">
    <location>
        <begin position="23"/>
        <end position="49"/>
    </location>
</feature>
<protein>
    <submittedName>
        <fullName evidence="3">DUF4190 domain-containing protein</fullName>
    </submittedName>
</protein>
<evidence type="ECO:0000313" key="3">
    <source>
        <dbReference type="EMBL" id="MFC4620000.1"/>
    </source>
</evidence>
<evidence type="ECO:0000256" key="1">
    <source>
        <dbReference type="SAM" id="Phobius"/>
    </source>
</evidence>
<dbReference type="EMBL" id="JBHSFW010000014">
    <property type="protein sequence ID" value="MFC4620000.1"/>
    <property type="molecule type" value="Genomic_DNA"/>
</dbReference>
<proteinExistence type="predicted"/>
<keyword evidence="1" id="KW-1133">Transmembrane helix</keyword>
<keyword evidence="1" id="KW-0812">Transmembrane</keyword>
<keyword evidence="4" id="KW-1185">Reference proteome</keyword>
<dbReference type="RefSeq" id="WP_376847088.1">
    <property type="nucleotide sequence ID" value="NZ_JBHSFW010000014.1"/>
</dbReference>
<dbReference type="InterPro" id="IPR025241">
    <property type="entry name" value="DUF4190"/>
</dbReference>
<organism evidence="3 4">
    <name type="scientific">Camelliibacillus cellulosilyticus</name>
    <dbReference type="NCBI Taxonomy" id="2174486"/>
    <lineage>
        <taxon>Bacteria</taxon>
        <taxon>Bacillati</taxon>
        <taxon>Bacillota</taxon>
        <taxon>Bacilli</taxon>
        <taxon>Bacillales</taxon>
        <taxon>Sporolactobacillaceae</taxon>
        <taxon>Camelliibacillus</taxon>
    </lineage>
</organism>
<dbReference type="Proteomes" id="UP001596022">
    <property type="component" value="Unassembled WGS sequence"/>
</dbReference>
<dbReference type="Pfam" id="PF13828">
    <property type="entry name" value="DUF4190"/>
    <property type="match status" value="1"/>
</dbReference>
<feature type="domain" description="DUF4190" evidence="2">
    <location>
        <begin position="23"/>
        <end position="84"/>
    </location>
</feature>
<evidence type="ECO:0000259" key="2">
    <source>
        <dbReference type="Pfam" id="PF13828"/>
    </source>
</evidence>
<comment type="caution">
    <text evidence="3">The sequence shown here is derived from an EMBL/GenBank/DDBJ whole genome shotgun (WGS) entry which is preliminary data.</text>
</comment>
<name>A0ABV9GTM3_9BACL</name>
<feature type="transmembrane region" description="Helical" evidence="1">
    <location>
        <begin position="69"/>
        <end position="98"/>
    </location>
</feature>